<proteinExistence type="predicted"/>
<gene>
    <name evidence="2" type="ORF">B296_00036415</name>
</gene>
<evidence type="ECO:0000256" key="1">
    <source>
        <dbReference type="SAM" id="MobiDB-lite"/>
    </source>
</evidence>
<name>A0A426XSD6_ENSVE</name>
<dbReference type="EMBL" id="AMZH03017893">
    <property type="protein sequence ID" value="RRT42370.1"/>
    <property type="molecule type" value="Genomic_DNA"/>
</dbReference>
<protein>
    <submittedName>
        <fullName evidence="2">Uncharacterized protein</fullName>
    </submittedName>
</protein>
<sequence length="85" mass="9001">MPLTATLPTGGCPYVGHHYPGVAPHRRVGTAPIRAGRGHCLYSLAACNRPCGAWLWPTTSIGGRLPPSSMSSLRKCNKNTQNSST</sequence>
<evidence type="ECO:0000313" key="2">
    <source>
        <dbReference type="EMBL" id="RRT42370.1"/>
    </source>
</evidence>
<reference evidence="2 3" key="1">
    <citation type="journal article" date="2014" name="Agronomy (Basel)">
        <title>A Draft Genome Sequence for Ensete ventricosum, the Drought-Tolerant Tree Against Hunger.</title>
        <authorList>
            <person name="Harrison J."/>
            <person name="Moore K.A."/>
            <person name="Paszkiewicz K."/>
            <person name="Jones T."/>
            <person name="Grant M."/>
            <person name="Ambacheew D."/>
            <person name="Muzemil S."/>
            <person name="Studholme D.J."/>
        </authorList>
    </citation>
    <scope>NUCLEOTIDE SEQUENCE [LARGE SCALE GENOMIC DNA]</scope>
</reference>
<evidence type="ECO:0000313" key="3">
    <source>
        <dbReference type="Proteomes" id="UP000287651"/>
    </source>
</evidence>
<feature type="compositionally biased region" description="Polar residues" evidence="1">
    <location>
        <begin position="68"/>
        <end position="85"/>
    </location>
</feature>
<feature type="region of interest" description="Disordered" evidence="1">
    <location>
        <begin position="66"/>
        <end position="85"/>
    </location>
</feature>
<comment type="caution">
    <text evidence="2">The sequence shown here is derived from an EMBL/GenBank/DDBJ whole genome shotgun (WGS) entry which is preliminary data.</text>
</comment>
<organism evidence="2 3">
    <name type="scientific">Ensete ventricosum</name>
    <name type="common">Abyssinian banana</name>
    <name type="synonym">Musa ensete</name>
    <dbReference type="NCBI Taxonomy" id="4639"/>
    <lineage>
        <taxon>Eukaryota</taxon>
        <taxon>Viridiplantae</taxon>
        <taxon>Streptophyta</taxon>
        <taxon>Embryophyta</taxon>
        <taxon>Tracheophyta</taxon>
        <taxon>Spermatophyta</taxon>
        <taxon>Magnoliopsida</taxon>
        <taxon>Liliopsida</taxon>
        <taxon>Zingiberales</taxon>
        <taxon>Musaceae</taxon>
        <taxon>Ensete</taxon>
    </lineage>
</organism>
<dbReference type="AlphaFoldDB" id="A0A426XSD6"/>
<dbReference type="Proteomes" id="UP000287651">
    <property type="component" value="Unassembled WGS sequence"/>
</dbReference>
<accession>A0A426XSD6</accession>